<evidence type="ECO:0000313" key="3">
    <source>
        <dbReference type="Proteomes" id="UP000076394"/>
    </source>
</evidence>
<dbReference type="InterPro" id="IPR006448">
    <property type="entry name" value="Phage_term_ssu_P27"/>
</dbReference>
<proteinExistence type="predicted"/>
<evidence type="ECO:0000313" key="2">
    <source>
        <dbReference type="EMBL" id="AMU86667.1"/>
    </source>
</evidence>
<name>A0A142VBF0_9CHLR</name>
<dbReference type="OrthoDB" id="214483at2"/>
<sequence>MTTRGRKPKPTRIHELNGNPSRLNLEARKAKEIPTPSIAPTCPSWLDAEAKKEWKRIVPELTKLGIISQIDRVALTGYCAVYSRWRKAEEEISKGFTYLYEDFKTLAMKRAVKPEVRIAKDALAQIKAFCVEFGLTPSSRSRMSVPGASDEPVDEMEKALEEANARAKKVLPN</sequence>
<reference evidence="2 3" key="1">
    <citation type="submission" date="2015-03" db="EMBL/GenBank/DDBJ databases">
        <title>Genomic characterization of Dehalococcoides mccartyi strain 11a5, an unusal plasmid-containing chloroethene dechlorinator.</title>
        <authorList>
            <person name="Zhao S."/>
            <person name="Ding C."/>
            <person name="He J."/>
        </authorList>
    </citation>
    <scope>NUCLEOTIDE SEQUENCE [LARGE SCALE GENOMIC DNA]</scope>
    <source>
        <strain evidence="2 3">11a5</strain>
    </source>
</reference>
<dbReference type="Proteomes" id="UP000076394">
    <property type="component" value="Chromosome"/>
</dbReference>
<accession>A0A142VBF0</accession>
<feature type="region of interest" description="Disordered" evidence="1">
    <location>
        <begin position="1"/>
        <end position="21"/>
    </location>
</feature>
<evidence type="ECO:0000256" key="1">
    <source>
        <dbReference type="SAM" id="MobiDB-lite"/>
    </source>
</evidence>
<dbReference type="AlphaFoldDB" id="A0A142VBF0"/>
<protein>
    <submittedName>
        <fullName evidence="2">Terminase</fullName>
    </submittedName>
</protein>
<dbReference type="NCBIfam" id="TIGR01558">
    <property type="entry name" value="sm_term_P27"/>
    <property type="match status" value="1"/>
</dbReference>
<dbReference type="Pfam" id="PF05119">
    <property type="entry name" value="Terminase_4"/>
    <property type="match status" value="1"/>
</dbReference>
<organism evidence="2 3">
    <name type="scientific">Dehalococcoides mccartyi</name>
    <dbReference type="NCBI Taxonomy" id="61435"/>
    <lineage>
        <taxon>Bacteria</taxon>
        <taxon>Bacillati</taxon>
        <taxon>Chloroflexota</taxon>
        <taxon>Dehalococcoidia</taxon>
        <taxon>Dehalococcoidales</taxon>
        <taxon>Dehalococcoidaceae</taxon>
        <taxon>Dehalococcoides</taxon>
    </lineage>
</organism>
<feature type="region of interest" description="Disordered" evidence="1">
    <location>
        <begin position="138"/>
        <end position="157"/>
    </location>
</feature>
<feature type="compositionally biased region" description="Basic residues" evidence="1">
    <location>
        <begin position="1"/>
        <end position="11"/>
    </location>
</feature>
<dbReference type="RefSeq" id="WP_062900242.1">
    <property type="nucleotide sequence ID" value="NZ_CP011127.1"/>
</dbReference>
<gene>
    <name evidence="2" type="ORF">Dm11a5_0841</name>
</gene>
<dbReference type="PATRIC" id="fig|61435.8.peg.839"/>
<dbReference type="EMBL" id="CP011127">
    <property type="protein sequence ID" value="AMU86667.1"/>
    <property type="molecule type" value="Genomic_DNA"/>
</dbReference>